<evidence type="ECO:0000313" key="2">
    <source>
        <dbReference type="EMBL" id="EDK36305.2"/>
    </source>
</evidence>
<dbReference type="OrthoDB" id="4026039at2759"/>
<dbReference type="OMA" id="TIDIAYH"/>
<dbReference type="InParanoid" id="A5DAU8"/>
<dbReference type="VEuPathDB" id="FungiDB:PGUG_00403"/>
<dbReference type="EMBL" id="CH408155">
    <property type="protein sequence ID" value="EDK36305.2"/>
    <property type="molecule type" value="Genomic_DNA"/>
</dbReference>
<dbReference type="RefSeq" id="XP_001487026.2">
    <property type="nucleotide sequence ID" value="XM_001486976.1"/>
</dbReference>
<dbReference type="HOGENOM" id="CLU_829269_0_0_1"/>
<sequence>MCGSAPSNEFLHHIYVMDISLLVNPDDDGHLHTTSCDRPTIRRRSLSRENPHKVRKVSIDSDSDSFHQGLPMSLPRNLPSLPLNLASSSGLSSSSSLPSSLSSLSSLSSSRRNTVTSITSLSSHDEESPPPFKVPTSYEAFIEALRTNRRYPLHLDKVSFTDHTISSHERDDIVKALHDKYVQPLLAITGYKWVRKDGPGKKQGVKTFTIKYVCSQQKPPRPNGRCRQLSHPLKEFNCDSCYCIKYHQSSATIDIAYHHHCHSPYKFLPEKVKTYISERLDMRAQDIYHEILNHPNFSDVNHLIYFTKVQSYWSKERIKKRDETTKQAFKRFLEN</sequence>
<reference evidence="2 3" key="1">
    <citation type="journal article" date="2009" name="Nature">
        <title>Evolution of pathogenicity and sexual reproduction in eight Candida genomes.</title>
        <authorList>
            <person name="Butler G."/>
            <person name="Rasmussen M.D."/>
            <person name="Lin M.F."/>
            <person name="Santos M.A."/>
            <person name="Sakthikumar S."/>
            <person name="Munro C.A."/>
            <person name="Rheinbay E."/>
            <person name="Grabherr M."/>
            <person name="Forche A."/>
            <person name="Reedy J.L."/>
            <person name="Agrafioti I."/>
            <person name="Arnaud M.B."/>
            <person name="Bates S."/>
            <person name="Brown A.J."/>
            <person name="Brunke S."/>
            <person name="Costanzo M.C."/>
            <person name="Fitzpatrick D.A."/>
            <person name="de Groot P.W."/>
            <person name="Harris D."/>
            <person name="Hoyer L.L."/>
            <person name="Hube B."/>
            <person name="Klis F.M."/>
            <person name="Kodira C."/>
            <person name="Lennard N."/>
            <person name="Logue M.E."/>
            <person name="Martin R."/>
            <person name="Neiman A.M."/>
            <person name="Nikolaou E."/>
            <person name="Quail M.A."/>
            <person name="Quinn J."/>
            <person name="Santos M.C."/>
            <person name="Schmitzberger F.F."/>
            <person name="Sherlock G."/>
            <person name="Shah P."/>
            <person name="Silverstein K.A."/>
            <person name="Skrzypek M.S."/>
            <person name="Soll D."/>
            <person name="Staggs R."/>
            <person name="Stansfield I."/>
            <person name="Stumpf M.P."/>
            <person name="Sudbery P.E."/>
            <person name="Srikantha T."/>
            <person name="Zeng Q."/>
            <person name="Berman J."/>
            <person name="Berriman M."/>
            <person name="Heitman J."/>
            <person name="Gow N.A."/>
            <person name="Lorenz M.C."/>
            <person name="Birren B.W."/>
            <person name="Kellis M."/>
            <person name="Cuomo C.A."/>
        </authorList>
    </citation>
    <scope>NUCLEOTIDE SEQUENCE [LARGE SCALE GENOMIC DNA]</scope>
    <source>
        <strain evidence="3">ATCC 6260 / CBS 566 / DSM 6381 / JCM 1539 / NBRC 10279 / NRRL Y-324</strain>
    </source>
</reference>
<feature type="region of interest" description="Disordered" evidence="1">
    <location>
        <begin position="89"/>
        <end position="108"/>
    </location>
</feature>
<feature type="region of interest" description="Disordered" evidence="1">
    <location>
        <begin position="33"/>
        <end position="73"/>
    </location>
</feature>
<protein>
    <submittedName>
        <fullName evidence="2">Uncharacterized protein</fullName>
    </submittedName>
</protein>
<dbReference type="KEGG" id="pgu:PGUG_00403"/>
<proteinExistence type="predicted"/>
<dbReference type="eggNOG" id="ENOG502T67J">
    <property type="taxonomic scope" value="Eukaryota"/>
</dbReference>
<dbReference type="GeneID" id="5129195"/>
<gene>
    <name evidence="2" type="ORF">PGUG_00403</name>
</gene>
<dbReference type="AlphaFoldDB" id="A5DAU8"/>
<name>A5DAU8_PICGU</name>
<evidence type="ECO:0000256" key="1">
    <source>
        <dbReference type="SAM" id="MobiDB-lite"/>
    </source>
</evidence>
<evidence type="ECO:0000313" key="3">
    <source>
        <dbReference type="Proteomes" id="UP000001997"/>
    </source>
</evidence>
<organism evidence="2 3">
    <name type="scientific">Meyerozyma guilliermondii (strain ATCC 6260 / CBS 566 / DSM 6381 / JCM 1539 / NBRC 10279 / NRRL Y-324)</name>
    <name type="common">Yeast</name>
    <name type="synonym">Candida guilliermondii</name>
    <dbReference type="NCBI Taxonomy" id="294746"/>
    <lineage>
        <taxon>Eukaryota</taxon>
        <taxon>Fungi</taxon>
        <taxon>Dikarya</taxon>
        <taxon>Ascomycota</taxon>
        <taxon>Saccharomycotina</taxon>
        <taxon>Pichiomycetes</taxon>
        <taxon>Debaryomycetaceae</taxon>
        <taxon>Meyerozyma</taxon>
    </lineage>
</organism>
<keyword evidence="3" id="KW-1185">Reference proteome</keyword>
<dbReference type="Proteomes" id="UP000001997">
    <property type="component" value="Unassembled WGS sequence"/>
</dbReference>
<accession>A5DAU8</accession>